<dbReference type="GO" id="GO:0005975">
    <property type="term" value="P:carbohydrate metabolic process"/>
    <property type="evidence" value="ECO:0007669"/>
    <property type="project" value="InterPro"/>
</dbReference>
<evidence type="ECO:0000313" key="10">
    <source>
        <dbReference type="EMBL" id="MCW3788222.1"/>
    </source>
</evidence>
<comment type="caution">
    <text evidence="10">The sequence shown here is derived from an EMBL/GenBank/DDBJ whole genome shotgun (WGS) entry which is preliminary data.</text>
</comment>
<keyword evidence="4" id="KW-0378">Hydrolase</keyword>
<comment type="catalytic activity">
    <reaction evidence="1">
        <text>Hydrolysis of terminal non-reducing N-acetyl-D-hexosamine residues in N-acetyl-beta-D-hexosaminides.</text>
        <dbReference type="EC" id="3.2.1.52"/>
    </reaction>
</comment>
<dbReference type="Pfam" id="PF00728">
    <property type="entry name" value="Glyco_hydro_20"/>
    <property type="match status" value="1"/>
</dbReference>
<keyword evidence="5" id="KW-0326">Glycosidase</keyword>
<dbReference type="GO" id="GO:0030203">
    <property type="term" value="P:glycosaminoglycan metabolic process"/>
    <property type="evidence" value="ECO:0007669"/>
    <property type="project" value="TreeGrafter"/>
</dbReference>
<dbReference type="PIRSF" id="PIRSF001093">
    <property type="entry name" value="B-hxosamndse_ab_euk"/>
    <property type="match status" value="1"/>
</dbReference>
<evidence type="ECO:0000256" key="5">
    <source>
        <dbReference type="ARBA" id="ARBA00023295"/>
    </source>
</evidence>
<comment type="similarity">
    <text evidence="2">Belongs to the glycosyl hydrolase 20 family.</text>
</comment>
<evidence type="ECO:0000256" key="7">
    <source>
        <dbReference type="SAM" id="SignalP"/>
    </source>
</evidence>
<dbReference type="Gene3D" id="3.20.20.80">
    <property type="entry name" value="Glycosidases"/>
    <property type="match status" value="1"/>
</dbReference>
<proteinExistence type="inferred from homology"/>
<evidence type="ECO:0000256" key="4">
    <source>
        <dbReference type="ARBA" id="ARBA00022801"/>
    </source>
</evidence>
<feature type="active site" description="Proton donor" evidence="6">
    <location>
        <position position="335"/>
    </location>
</feature>
<dbReference type="AlphaFoldDB" id="A0AAE3SGL3"/>
<dbReference type="GO" id="GO:0016020">
    <property type="term" value="C:membrane"/>
    <property type="evidence" value="ECO:0007669"/>
    <property type="project" value="TreeGrafter"/>
</dbReference>
<sequence length="536" mass="61351">MKVFNLFSKLFLLLGMIAITNQNVQAQVSIVPAPNHLKLGNGFYNLDVTDVIEFTDDQVKTLADYLREQVFALTDVNVKIAQRKSQGKGINLLIDASISDNKEAYTLDITEDNIKVVGASKQGLMFGIQSLLQVIYPNQKNGEIVEIPVLTVKDQPSFKWRGMHLDVCRHFYSVEFVKHMLDMMAMHKLNTFHWHLTDDQGWRIEIKKYPKLTEISSVRPETMVGHYVEENQIFDGTPYGGFYTQEQIKEVVDYATKLCITVVPEIEMPGHAVAALAAYPELSCTGGPFEVYTKWGVSDDVYCAGKEETFEFLQNILSEVVELFPGEYLHVGGDECPKKRWENCPLCQKRMKENNLKDEMELQSYFIKRMETFVASKGKKLIGWDEILEGGLPERATVMSWRGYEGGIEAAHTGHDVVMTPGEFCYFDHLQGDQEYEPLSIGGFTSLNKVYQFKPVPPELDKKSRKHILGGQANVWTEYITSEDKVEYMVFPRLCAMSEVLWTNESQQNYEDFVKRLKVHLKRFDSLGVNYRPLDE</sequence>
<dbReference type="InterPro" id="IPR017853">
    <property type="entry name" value="GH"/>
</dbReference>
<dbReference type="PANTHER" id="PTHR22600">
    <property type="entry name" value="BETA-HEXOSAMINIDASE"/>
    <property type="match status" value="1"/>
</dbReference>
<evidence type="ECO:0000256" key="3">
    <source>
        <dbReference type="ARBA" id="ARBA00012663"/>
    </source>
</evidence>
<dbReference type="EC" id="3.2.1.52" evidence="3"/>
<feature type="signal peptide" evidence="7">
    <location>
        <begin position="1"/>
        <end position="26"/>
    </location>
</feature>
<dbReference type="Pfam" id="PF02838">
    <property type="entry name" value="Glyco_hydro_20b"/>
    <property type="match status" value="1"/>
</dbReference>
<dbReference type="Gene3D" id="3.30.379.10">
    <property type="entry name" value="Chitobiase/beta-hexosaminidase domain 2-like"/>
    <property type="match status" value="1"/>
</dbReference>
<dbReference type="CDD" id="cd06563">
    <property type="entry name" value="GH20_chitobiase-like"/>
    <property type="match status" value="1"/>
</dbReference>
<dbReference type="InterPro" id="IPR015883">
    <property type="entry name" value="Glyco_hydro_20_cat"/>
</dbReference>
<evidence type="ECO:0000259" key="9">
    <source>
        <dbReference type="Pfam" id="PF02838"/>
    </source>
</evidence>
<dbReference type="GO" id="GO:0004563">
    <property type="term" value="F:beta-N-acetylhexosaminidase activity"/>
    <property type="evidence" value="ECO:0007669"/>
    <property type="project" value="UniProtKB-EC"/>
</dbReference>
<feature type="domain" description="Glycoside hydrolase family 20 catalytic" evidence="8">
    <location>
        <begin position="158"/>
        <end position="504"/>
    </location>
</feature>
<evidence type="ECO:0000256" key="6">
    <source>
        <dbReference type="PIRSR" id="PIRSR625705-1"/>
    </source>
</evidence>
<evidence type="ECO:0000259" key="8">
    <source>
        <dbReference type="Pfam" id="PF00728"/>
    </source>
</evidence>
<organism evidence="10 11">
    <name type="scientific">Plebeiibacterium sediminum</name>
    <dbReference type="NCBI Taxonomy" id="2992112"/>
    <lineage>
        <taxon>Bacteria</taxon>
        <taxon>Pseudomonadati</taxon>
        <taxon>Bacteroidota</taxon>
        <taxon>Bacteroidia</taxon>
        <taxon>Marinilabiliales</taxon>
        <taxon>Marinilabiliaceae</taxon>
        <taxon>Plebeiibacterium</taxon>
    </lineage>
</organism>
<dbReference type="InterPro" id="IPR015882">
    <property type="entry name" value="HEX_bac_N"/>
</dbReference>
<evidence type="ECO:0000256" key="1">
    <source>
        <dbReference type="ARBA" id="ARBA00001231"/>
    </source>
</evidence>
<dbReference type="Proteomes" id="UP001209229">
    <property type="component" value="Unassembled WGS sequence"/>
</dbReference>
<name>A0AAE3SGL3_9BACT</name>
<protein>
    <recommendedName>
        <fullName evidence="3">beta-N-acetylhexosaminidase</fullName>
        <ecNumber evidence="3">3.2.1.52</ecNumber>
    </recommendedName>
</protein>
<dbReference type="InterPro" id="IPR029018">
    <property type="entry name" value="Hex-like_dom2"/>
</dbReference>
<dbReference type="SUPFAM" id="SSF51445">
    <property type="entry name" value="(Trans)glycosidases"/>
    <property type="match status" value="1"/>
</dbReference>
<reference evidence="10" key="1">
    <citation type="submission" date="2022-10" db="EMBL/GenBank/DDBJ databases">
        <authorList>
            <person name="Yu W.X."/>
        </authorList>
    </citation>
    <scope>NUCLEOTIDE SEQUENCE</scope>
    <source>
        <strain evidence="10">AAT</strain>
    </source>
</reference>
<evidence type="ECO:0000256" key="2">
    <source>
        <dbReference type="ARBA" id="ARBA00006285"/>
    </source>
</evidence>
<dbReference type="SUPFAM" id="SSF55545">
    <property type="entry name" value="beta-N-acetylhexosaminidase-like domain"/>
    <property type="match status" value="1"/>
</dbReference>
<dbReference type="InterPro" id="IPR025705">
    <property type="entry name" value="Beta_hexosaminidase_sua/sub"/>
</dbReference>
<gene>
    <name evidence="10" type="ORF">OM075_17270</name>
</gene>
<keyword evidence="11" id="KW-1185">Reference proteome</keyword>
<dbReference type="EMBL" id="JAPDPJ010000047">
    <property type="protein sequence ID" value="MCW3788222.1"/>
    <property type="molecule type" value="Genomic_DNA"/>
</dbReference>
<feature type="domain" description="Beta-hexosaminidase bacterial type N-terminal" evidence="9">
    <location>
        <begin position="28"/>
        <end position="155"/>
    </location>
</feature>
<keyword evidence="7" id="KW-0732">Signal</keyword>
<dbReference type="PANTHER" id="PTHR22600:SF57">
    <property type="entry name" value="BETA-N-ACETYLHEXOSAMINIDASE"/>
    <property type="match status" value="1"/>
</dbReference>
<accession>A0AAE3SGL3</accession>
<feature type="chain" id="PRO_5042177309" description="beta-N-acetylhexosaminidase" evidence="7">
    <location>
        <begin position="27"/>
        <end position="536"/>
    </location>
</feature>
<dbReference type="RefSeq" id="WP_301191783.1">
    <property type="nucleotide sequence ID" value="NZ_JAPDPJ010000047.1"/>
</dbReference>
<dbReference type="PRINTS" id="PR00738">
    <property type="entry name" value="GLHYDRLASE20"/>
</dbReference>
<evidence type="ECO:0000313" key="11">
    <source>
        <dbReference type="Proteomes" id="UP001209229"/>
    </source>
</evidence>